<accession>A0A0P0V7M6</accession>
<organism evidence="1 2">
    <name type="scientific">Oryza sativa subsp. japonica</name>
    <name type="common">Rice</name>
    <dbReference type="NCBI Taxonomy" id="39947"/>
    <lineage>
        <taxon>Eukaryota</taxon>
        <taxon>Viridiplantae</taxon>
        <taxon>Streptophyta</taxon>
        <taxon>Embryophyta</taxon>
        <taxon>Tracheophyta</taxon>
        <taxon>Spermatophyta</taxon>
        <taxon>Magnoliopsida</taxon>
        <taxon>Liliopsida</taxon>
        <taxon>Poales</taxon>
        <taxon>Poaceae</taxon>
        <taxon>BOP clade</taxon>
        <taxon>Oryzoideae</taxon>
        <taxon>Oryzeae</taxon>
        <taxon>Oryzinae</taxon>
        <taxon>Oryza</taxon>
        <taxon>Oryza sativa</taxon>
    </lineage>
</organism>
<keyword evidence="2" id="KW-1185">Reference proteome</keyword>
<name>A0A0P0V7M6_ORYSJ</name>
<proteinExistence type="predicted"/>
<reference evidence="1 2" key="2">
    <citation type="journal article" date="2013" name="Plant Cell Physiol.">
        <title>Rice Annotation Project Database (RAP-DB): an integrative and interactive database for rice genomics.</title>
        <authorList>
            <person name="Sakai H."/>
            <person name="Lee S.S."/>
            <person name="Tanaka T."/>
            <person name="Numa H."/>
            <person name="Kim J."/>
            <person name="Kawahara Y."/>
            <person name="Wakimoto H."/>
            <person name="Yang C.C."/>
            <person name="Iwamoto M."/>
            <person name="Abe T."/>
            <person name="Yamada Y."/>
            <person name="Muto A."/>
            <person name="Inokuchi H."/>
            <person name="Ikemura T."/>
            <person name="Matsumoto T."/>
            <person name="Sasaki T."/>
            <person name="Itoh T."/>
        </authorList>
    </citation>
    <scope>NUCLEOTIDE SEQUENCE [LARGE SCALE GENOMIC DNA]</scope>
    <source>
        <strain evidence="2">cv. Nipponbare</strain>
    </source>
</reference>
<protein>
    <submittedName>
        <fullName evidence="1">Os01g0724250 protein</fullName>
    </submittedName>
</protein>
<gene>
    <name evidence="1" type="ordered locus">Os01g0724250</name>
    <name evidence="1" type="ORF">OSNPB_010724250</name>
</gene>
<reference evidence="1 2" key="3">
    <citation type="journal article" date="2013" name="Rice">
        <title>Improvement of the Oryza sativa Nipponbare reference genome using next generation sequence and optical map data.</title>
        <authorList>
            <person name="Kawahara Y."/>
            <person name="de la Bastide M."/>
            <person name="Hamilton J.P."/>
            <person name="Kanamori H."/>
            <person name="McCombie W.R."/>
            <person name="Ouyang S."/>
            <person name="Schwartz D.C."/>
            <person name="Tanaka T."/>
            <person name="Wu J."/>
            <person name="Zhou S."/>
            <person name="Childs K.L."/>
            <person name="Davidson R.M."/>
            <person name="Lin H."/>
            <person name="Quesada-Ocampo L."/>
            <person name="Vaillancourt B."/>
            <person name="Sakai H."/>
            <person name="Lee S.S."/>
            <person name="Kim J."/>
            <person name="Numa H."/>
            <person name="Itoh T."/>
            <person name="Buell C.R."/>
            <person name="Matsumoto T."/>
        </authorList>
    </citation>
    <scope>NUCLEOTIDE SEQUENCE [LARGE SCALE GENOMIC DNA]</scope>
    <source>
        <strain evidence="2">cv. Nipponbare</strain>
    </source>
</reference>
<evidence type="ECO:0000313" key="2">
    <source>
        <dbReference type="Proteomes" id="UP000059680"/>
    </source>
</evidence>
<sequence length="97" mass="9802">MEQPETIFPISVGECGLLGKKCGTVLPSSLLVNAPAPAVNAVPVTPFSMMPATRASRCTSDPRHPGRIWTAGVMVAAGRWWLDGGVRGGGGGGGDGG</sequence>
<dbReference type="EMBL" id="AP014957">
    <property type="protein sequence ID" value="BAS74115.1"/>
    <property type="molecule type" value="Genomic_DNA"/>
</dbReference>
<dbReference type="Proteomes" id="UP000059680">
    <property type="component" value="Chromosome 1"/>
</dbReference>
<dbReference type="InParanoid" id="A0A0P0V7M6"/>
<dbReference type="AlphaFoldDB" id="A0A0P0V7M6"/>
<dbReference type="PaxDb" id="39947-A0A0P0V7M6"/>
<evidence type="ECO:0000313" key="1">
    <source>
        <dbReference type="EMBL" id="BAS74115.1"/>
    </source>
</evidence>
<reference evidence="2" key="1">
    <citation type="journal article" date="2005" name="Nature">
        <title>The map-based sequence of the rice genome.</title>
        <authorList>
            <consortium name="International rice genome sequencing project (IRGSP)"/>
            <person name="Matsumoto T."/>
            <person name="Wu J."/>
            <person name="Kanamori H."/>
            <person name="Katayose Y."/>
            <person name="Fujisawa M."/>
            <person name="Namiki N."/>
            <person name="Mizuno H."/>
            <person name="Yamamoto K."/>
            <person name="Antonio B.A."/>
            <person name="Baba T."/>
            <person name="Sakata K."/>
            <person name="Nagamura Y."/>
            <person name="Aoki H."/>
            <person name="Arikawa K."/>
            <person name="Arita K."/>
            <person name="Bito T."/>
            <person name="Chiden Y."/>
            <person name="Fujitsuka N."/>
            <person name="Fukunaka R."/>
            <person name="Hamada M."/>
            <person name="Harada C."/>
            <person name="Hayashi A."/>
            <person name="Hijishita S."/>
            <person name="Honda M."/>
            <person name="Hosokawa S."/>
            <person name="Ichikawa Y."/>
            <person name="Idonuma A."/>
            <person name="Iijima M."/>
            <person name="Ikeda M."/>
            <person name="Ikeno M."/>
            <person name="Ito K."/>
            <person name="Ito S."/>
            <person name="Ito T."/>
            <person name="Ito Y."/>
            <person name="Ito Y."/>
            <person name="Iwabuchi A."/>
            <person name="Kamiya K."/>
            <person name="Karasawa W."/>
            <person name="Kurita K."/>
            <person name="Katagiri S."/>
            <person name="Kikuta A."/>
            <person name="Kobayashi H."/>
            <person name="Kobayashi N."/>
            <person name="Machita K."/>
            <person name="Maehara T."/>
            <person name="Masukawa M."/>
            <person name="Mizubayashi T."/>
            <person name="Mukai Y."/>
            <person name="Nagasaki H."/>
            <person name="Nagata Y."/>
            <person name="Naito S."/>
            <person name="Nakashima M."/>
            <person name="Nakama Y."/>
            <person name="Nakamichi Y."/>
            <person name="Nakamura M."/>
            <person name="Meguro A."/>
            <person name="Negishi M."/>
            <person name="Ohta I."/>
            <person name="Ohta T."/>
            <person name="Okamoto M."/>
            <person name="Ono N."/>
            <person name="Saji S."/>
            <person name="Sakaguchi M."/>
            <person name="Sakai K."/>
            <person name="Shibata M."/>
            <person name="Shimokawa T."/>
            <person name="Song J."/>
            <person name="Takazaki Y."/>
            <person name="Terasawa K."/>
            <person name="Tsugane M."/>
            <person name="Tsuji K."/>
            <person name="Ueda S."/>
            <person name="Waki K."/>
            <person name="Yamagata H."/>
            <person name="Yamamoto M."/>
            <person name="Yamamoto S."/>
            <person name="Yamane H."/>
            <person name="Yoshiki S."/>
            <person name="Yoshihara R."/>
            <person name="Yukawa K."/>
            <person name="Zhong H."/>
            <person name="Yano M."/>
            <person name="Yuan Q."/>
            <person name="Ouyang S."/>
            <person name="Liu J."/>
            <person name="Jones K.M."/>
            <person name="Gansberger K."/>
            <person name="Moffat K."/>
            <person name="Hill J."/>
            <person name="Bera J."/>
            <person name="Fadrosh D."/>
            <person name="Jin S."/>
            <person name="Johri S."/>
            <person name="Kim M."/>
            <person name="Overton L."/>
            <person name="Reardon M."/>
            <person name="Tsitrin T."/>
            <person name="Vuong H."/>
            <person name="Weaver B."/>
            <person name="Ciecko A."/>
            <person name="Tallon L."/>
            <person name="Jackson J."/>
            <person name="Pai G."/>
            <person name="Aken S.V."/>
            <person name="Utterback T."/>
            <person name="Reidmuller S."/>
            <person name="Feldblyum T."/>
            <person name="Hsiao J."/>
            <person name="Zismann V."/>
            <person name="Iobst S."/>
            <person name="de Vazeille A.R."/>
            <person name="Buell C.R."/>
            <person name="Ying K."/>
            <person name="Li Y."/>
            <person name="Lu T."/>
            <person name="Huang Y."/>
            <person name="Zhao Q."/>
            <person name="Feng Q."/>
            <person name="Zhang L."/>
            <person name="Zhu J."/>
            <person name="Weng Q."/>
            <person name="Mu J."/>
            <person name="Lu Y."/>
            <person name="Fan D."/>
            <person name="Liu Y."/>
            <person name="Guan J."/>
            <person name="Zhang Y."/>
            <person name="Yu S."/>
            <person name="Liu X."/>
            <person name="Zhang Y."/>
            <person name="Hong G."/>
            <person name="Han B."/>
            <person name="Choisne N."/>
            <person name="Demange N."/>
            <person name="Orjeda G."/>
            <person name="Samain S."/>
            <person name="Cattolico L."/>
            <person name="Pelletier E."/>
            <person name="Couloux A."/>
            <person name="Segurens B."/>
            <person name="Wincker P."/>
            <person name="D'Hont A."/>
            <person name="Scarpelli C."/>
            <person name="Weissenbach J."/>
            <person name="Salanoubat M."/>
            <person name="Quetier F."/>
            <person name="Yu Y."/>
            <person name="Kim H.R."/>
            <person name="Rambo T."/>
            <person name="Currie J."/>
            <person name="Collura K."/>
            <person name="Luo M."/>
            <person name="Yang T."/>
            <person name="Ammiraju J.S.S."/>
            <person name="Engler F."/>
            <person name="Soderlund C."/>
            <person name="Wing R.A."/>
            <person name="Palmer L.E."/>
            <person name="de la Bastide M."/>
            <person name="Spiegel L."/>
            <person name="Nascimento L."/>
            <person name="Zutavern T."/>
            <person name="O'Shaughnessy A."/>
            <person name="Dike S."/>
            <person name="Dedhia N."/>
            <person name="Preston R."/>
            <person name="Balija V."/>
            <person name="McCombie W.R."/>
            <person name="Chow T."/>
            <person name="Chen H."/>
            <person name="Chung M."/>
            <person name="Chen C."/>
            <person name="Shaw J."/>
            <person name="Wu H."/>
            <person name="Hsiao K."/>
            <person name="Chao Y."/>
            <person name="Chu M."/>
            <person name="Cheng C."/>
            <person name="Hour A."/>
            <person name="Lee P."/>
            <person name="Lin S."/>
            <person name="Lin Y."/>
            <person name="Liou J."/>
            <person name="Liu S."/>
            <person name="Hsing Y."/>
            <person name="Raghuvanshi S."/>
            <person name="Mohanty A."/>
            <person name="Bharti A.K."/>
            <person name="Gaur A."/>
            <person name="Gupta V."/>
            <person name="Kumar D."/>
            <person name="Ravi V."/>
            <person name="Vij S."/>
            <person name="Kapur A."/>
            <person name="Khurana P."/>
            <person name="Khurana P."/>
            <person name="Khurana J.P."/>
            <person name="Tyagi A.K."/>
            <person name="Gaikwad K."/>
            <person name="Singh A."/>
            <person name="Dalal V."/>
            <person name="Srivastava S."/>
            <person name="Dixit A."/>
            <person name="Pal A.K."/>
            <person name="Ghazi I.A."/>
            <person name="Yadav M."/>
            <person name="Pandit A."/>
            <person name="Bhargava A."/>
            <person name="Sureshbabu K."/>
            <person name="Batra K."/>
            <person name="Sharma T.R."/>
            <person name="Mohapatra T."/>
            <person name="Singh N.K."/>
            <person name="Messing J."/>
            <person name="Nelson A.B."/>
            <person name="Fuks G."/>
            <person name="Kavchok S."/>
            <person name="Keizer G."/>
            <person name="Linton E."/>
            <person name="Llaca V."/>
            <person name="Song R."/>
            <person name="Tanyolac B."/>
            <person name="Young S."/>
            <person name="Ho-Il K."/>
            <person name="Hahn J.H."/>
            <person name="Sangsakoo G."/>
            <person name="Vanavichit A."/>
            <person name="de Mattos Luiz.A.T."/>
            <person name="Zimmer P.D."/>
            <person name="Malone G."/>
            <person name="Dellagostin O."/>
            <person name="de Oliveira A.C."/>
            <person name="Bevan M."/>
            <person name="Bancroft I."/>
            <person name="Minx P."/>
            <person name="Cordum H."/>
            <person name="Wilson R."/>
            <person name="Cheng Z."/>
            <person name="Jin W."/>
            <person name="Jiang J."/>
            <person name="Leong S.A."/>
            <person name="Iwama H."/>
            <person name="Gojobori T."/>
            <person name="Itoh T."/>
            <person name="Niimura Y."/>
            <person name="Fujii Y."/>
            <person name="Habara T."/>
            <person name="Sakai H."/>
            <person name="Sato Y."/>
            <person name="Wilson G."/>
            <person name="Kumar K."/>
            <person name="McCouch S."/>
            <person name="Juretic N."/>
            <person name="Hoen D."/>
            <person name="Wright S."/>
            <person name="Bruskiewich R."/>
            <person name="Bureau T."/>
            <person name="Miyao A."/>
            <person name="Hirochika H."/>
            <person name="Nishikawa T."/>
            <person name="Kadowaki K."/>
            <person name="Sugiura M."/>
            <person name="Burr B."/>
            <person name="Sasaki T."/>
        </authorList>
    </citation>
    <scope>NUCLEOTIDE SEQUENCE [LARGE SCALE GENOMIC DNA]</scope>
    <source>
        <strain evidence="2">cv. Nipponbare</strain>
    </source>
</reference>